<comment type="caution">
    <text evidence="5">The sequence shown here is derived from an EMBL/GenBank/DDBJ whole genome shotgun (WGS) entry which is preliminary data.</text>
</comment>
<dbReference type="InterPro" id="IPR019826">
    <property type="entry name" value="Carboxylesterase_B_AS"/>
</dbReference>
<keyword evidence="2 3" id="KW-0378">Hydrolase</keyword>
<dbReference type="GO" id="GO:0052689">
    <property type="term" value="F:carboxylic ester hydrolase activity"/>
    <property type="evidence" value="ECO:0007669"/>
    <property type="project" value="TreeGrafter"/>
</dbReference>
<evidence type="ECO:0000313" key="5">
    <source>
        <dbReference type="EMBL" id="KAK3943319.1"/>
    </source>
</evidence>
<sequence>MKPLCSTIISVWEVLGASLGTQQEPSSCGILTDPSVNVPGIGTIHGTTLTPNPGVRQFLGIPYAQPPIGARRFAPPQPATVPFPNSLKTTTQLPPSCMQHLRKQPPSIYTQEINEFNLQGLNTTSPRITEDCLTLSIWTPSELSPTHLLPVIIFIHGGAFSIGGQDVPYQVPAQWVQRTQSHIVVSFNYRLNIFGFPSAAGLPEAEQNLGLLDQRLAVQWVHDHIFAFGGDPSRITLWGQSAGALSVGYYQFAYATDPLVTGLIMDSGNEMLDITVSSDSRRGNFTAVASQFGCGNLSAAEELACMRNVSAQDMEDFVSTYTQAGSRLAVPFLPVVDNRTVFDNYTALALSGNLAKVPVILGSNAQDGVPFVPYSPGGVNTTLADIATLKIMFCPAFKAATNRLKAGLQVFRYGYLGNFSNISPEPWMGAYHSSELPLIFGTHPDFRGNSTALEYATSQAMQDSWLSFASAPSSCKATGMAKQNWPAYASVANGQVREFGVGSTGALTGSTKAIEALCPSIFQP</sequence>
<dbReference type="InterPro" id="IPR002018">
    <property type="entry name" value="CarbesteraseB"/>
</dbReference>
<reference evidence="6" key="1">
    <citation type="journal article" date="2023" name="Mol. Phylogenet. Evol.">
        <title>Genome-scale phylogeny and comparative genomics of the fungal order Sordariales.</title>
        <authorList>
            <person name="Hensen N."/>
            <person name="Bonometti L."/>
            <person name="Westerberg I."/>
            <person name="Brannstrom I.O."/>
            <person name="Guillou S."/>
            <person name="Cros-Aarteil S."/>
            <person name="Calhoun S."/>
            <person name="Haridas S."/>
            <person name="Kuo A."/>
            <person name="Mondo S."/>
            <person name="Pangilinan J."/>
            <person name="Riley R."/>
            <person name="LaButti K."/>
            <person name="Andreopoulos B."/>
            <person name="Lipzen A."/>
            <person name="Chen C."/>
            <person name="Yan M."/>
            <person name="Daum C."/>
            <person name="Ng V."/>
            <person name="Clum A."/>
            <person name="Steindorff A."/>
            <person name="Ohm R.A."/>
            <person name="Martin F."/>
            <person name="Silar P."/>
            <person name="Natvig D.O."/>
            <person name="Lalanne C."/>
            <person name="Gautier V."/>
            <person name="Ament-Velasquez S.L."/>
            <person name="Kruys A."/>
            <person name="Hutchinson M.I."/>
            <person name="Powell A.J."/>
            <person name="Barry K."/>
            <person name="Miller A.N."/>
            <person name="Grigoriev I.V."/>
            <person name="Debuchy R."/>
            <person name="Gladieux P."/>
            <person name="Hiltunen Thoren M."/>
            <person name="Johannesson H."/>
        </authorList>
    </citation>
    <scope>NUCLEOTIDE SEQUENCE [LARGE SCALE GENOMIC DNA]</scope>
    <source>
        <strain evidence="6">CBS 340.73</strain>
    </source>
</reference>
<dbReference type="PROSITE" id="PS00941">
    <property type="entry name" value="CARBOXYLESTERASE_B_2"/>
    <property type="match status" value="1"/>
</dbReference>
<protein>
    <recommendedName>
        <fullName evidence="3">Carboxylic ester hydrolase</fullName>
        <ecNumber evidence="3">3.1.1.-</ecNumber>
    </recommendedName>
</protein>
<feature type="domain" description="Carboxylesterase type B" evidence="4">
    <location>
        <begin position="33"/>
        <end position="376"/>
    </location>
</feature>
<gene>
    <name evidence="5" type="ORF">QBC46DRAFT_39270</name>
</gene>
<accession>A0AAN6NDZ6</accession>
<evidence type="ECO:0000259" key="4">
    <source>
        <dbReference type="Pfam" id="PF00135"/>
    </source>
</evidence>
<keyword evidence="6" id="KW-1185">Reference proteome</keyword>
<evidence type="ECO:0000256" key="3">
    <source>
        <dbReference type="RuleBase" id="RU361235"/>
    </source>
</evidence>
<evidence type="ECO:0000313" key="6">
    <source>
        <dbReference type="Proteomes" id="UP001303473"/>
    </source>
</evidence>
<dbReference type="PANTHER" id="PTHR43918:SF4">
    <property type="entry name" value="CARBOXYLIC ESTER HYDROLASE"/>
    <property type="match status" value="1"/>
</dbReference>
<dbReference type="EMBL" id="MU853766">
    <property type="protein sequence ID" value="KAK3943319.1"/>
    <property type="molecule type" value="Genomic_DNA"/>
</dbReference>
<evidence type="ECO:0000256" key="1">
    <source>
        <dbReference type="ARBA" id="ARBA00005964"/>
    </source>
</evidence>
<keyword evidence="3" id="KW-0732">Signal</keyword>
<dbReference type="Gene3D" id="3.40.50.1820">
    <property type="entry name" value="alpha/beta hydrolase"/>
    <property type="match status" value="2"/>
</dbReference>
<dbReference type="Proteomes" id="UP001303473">
    <property type="component" value="Unassembled WGS sequence"/>
</dbReference>
<dbReference type="EC" id="3.1.1.-" evidence="3"/>
<dbReference type="InterPro" id="IPR050654">
    <property type="entry name" value="AChE-related_enzymes"/>
</dbReference>
<dbReference type="AlphaFoldDB" id="A0AAN6NDZ6"/>
<name>A0AAN6NDZ6_9PEZI</name>
<proteinExistence type="inferred from homology"/>
<comment type="similarity">
    <text evidence="1 3">Belongs to the type-B carboxylesterase/lipase family.</text>
</comment>
<dbReference type="Pfam" id="PF00135">
    <property type="entry name" value="COesterase"/>
    <property type="match status" value="2"/>
</dbReference>
<evidence type="ECO:0000256" key="2">
    <source>
        <dbReference type="ARBA" id="ARBA00022801"/>
    </source>
</evidence>
<dbReference type="SUPFAM" id="SSF53474">
    <property type="entry name" value="alpha/beta-Hydrolases"/>
    <property type="match status" value="1"/>
</dbReference>
<feature type="chain" id="PRO_5042662922" description="Carboxylic ester hydrolase" evidence="3">
    <location>
        <begin position="17"/>
        <end position="524"/>
    </location>
</feature>
<feature type="signal peptide" evidence="3">
    <location>
        <begin position="1"/>
        <end position="16"/>
    </location>
</feature>
<feature type="domain" description="Carboxylesterase type B" evidence="4">
    <location>
        <begin position="381"/>
        <end position="496"/>
    </location>
</feature>
<dbReference type="PROSITE" id="PS00122">
    <property type="entry name" value="CARBOXYLESTERASE_B_1"/>
    <property type="match status" value="1"/>
</dbReference>
<dbReference type="InterPro" id="IPR019819">
    <property type="entry name" value="Carboxylesterase_B_CS"/>
</dbReference>
<dbReference type="PANTHER" id="PTHR43918">
    <property type="entry name" value="ACETYLCHOLINESTERASE"/>
    <property type="match status" value="1"/>
</dbReference>
<dbReference type="InterPro" id="IPR029058">
    <property type="entry name" value="AB_hydrolase_fold"/>
</dbReference>
<organism evidence="5 6">
    <name type="scientific">Diplogelasinospora grovesii</name>
    <dbReference type="NCBI Taxonomy" id="303347"/>
    <lineage>
        <taxon>Eukaryota</taxon>
        <taxon>Fungi</taxon>
        <taxon>Dikarya</taxon>
        <taxon>Ascomycota</taxon>
        <taxon>Pezizomycotina</taxon>
        <taxon>Sordariomycetes</taxon>
        <taxon>Sordariomycetidae</taxon>
        <taxon>Sordariales</taxon>
        <taxon>Diplogelasinosporaceae</taxon>
        <taxon>Diplogelasinospora</taxon>
    </lineage>
</organism>